<dbReference type="OMA" id="IDQWIYC"/>
<evidence type="ECO:0000313" key="10">
    <source>
        <dbReference type="Proteomes" id="UP000031036"/>
    </source>
</evidence>
<feature type="compositionally biased region" description="Low complexity" evidence="7">
    <location>
        <begin position="760"/>
        <end position="769"/>
    </location>
</feature>
<evidence type="ECO:0000259" key="8">
    <source>
        <dbReference type="SMART" id="SM01349"/>
    </source>
</evidence>
<dbReference type="OrthoDB" id="205662at2759"/>
<comment type="subcellular location">
    <subcellularLocation>
        <location evidence="1">Cytoplasm</location>
        <location evidence="1">Cytoskeleton</location>
    </subcellularLocation>
</comment>
<dbReference type="SUPFAM" id="SSF48371">
    <property type="entry name" value="ARM repeat"/>
    <property type="match status" value="1"/>
</dbReference>
<evidence type="ECO:0000256" key="3">
    <source>
        <dbReference type="ARBA" id="ARBA00022737"/>
    </source>
</evidence>
<dbReference type="SMART" id="SM01349">
    <property type="entry name" value="TOG"/>
    <property type="match status" value="2"/>
</dbReference>
<dbReference type="Gene3D" id="1.25.10.10">
    <property type="entry name" value="Leucine-rich Repeat Variant"/>
    <property type="match status" value="2"/>
</dbReference>
<dbReference type="AlphaFoldDB" id="A0A0B2V2H4"/>
<dbReference type="GO" id="GO:0061863">
    <property type="term" value="F:microtubule plus end polymerase"/>
    <property type="evidence" value="ECO:0007669"/>
    <property type="project" value="InterPro"/>
</dbReference>
<feature type="domain" description="TOG" evidence="8">
    <location>
        <begin position="283"/>
        <end position="521"/>
    </location>
</feature>
<dbReference type="InterPro" id="IPR016024">
    <property type="entry name" value="ARM-type_fold"/>
</dbReference>
<dbReference type="GO" id="GO:0051010">
    <property type="term" value="F:microtubule plus-end binding"/>
    <property type="evidence" value="ECO:0007669"/>
    <property type="project" value="InterPro"/>
</dbReference>
<dbReference type="InterPro" id="IPR045110">
    <property type="entry name" value="XMAP215"/>
</dbReference>
<dbReference type="FunFam" id="1.25.10.10:FF:000019">
    <property type="entry name" value="Cytoskeleton-associated protein 5"/>
    <property type="match status" value="2"/>
</dbReference>
<feature type="region of interest" description="Disordered" evidence="7">
    <location>
        <begin position="747"/>
        <end position="834"/>
    </location>
</feature>
<feature type="region of interest" description="Disordered" evidence="7">
    <location>
        <begin position="588"/>
        <end position="637"/>
    </location>
</feature>
<evidence type="ECO:0000256" key="2">
    <source>
        <dbReference type="ARBA" id="ARBA00022490"/>
    </source>
</evidence>
<dbReference type="PROSITE" id="PS50077">
    <property type="entry name" value="HEAT_REPEAT"/>
    <property type="match status" value="1"/>
</dbReference>
<keyword evidence="4" id="KW-0206">Cytoskeleton</keyword>
<dbReference type="InterPro" id="IPR011989">
    <property type="entry name" value="ARM-like"/>
</dbReference>
<keyword evidence="2" id="KW-0963">Cytoplasm</keyword>
<evidence type="ECO:0000256" key="5">
    <source>
        <dbReference type="ARBA" id="ARBA00025722"/>
    </source>
</evidence>
<proteinExistence type="inferred from homology"/>
<dbReference type="STRING" id="6265.A0A0B2V2H4"/>
<dbReference type="Pfam" id="PF21041">
    <property type="entry name" value="XMAP215_CLASP_TOG"/>
    <property type="match status" value="2"/>
</dbReference>
<feature type="repeat" description="HEAT" evidence="6">
    <location>
        <begin position="455"/>
        <end position="493"/>
    </location>
</feature>
<evidence type="ECO:0000256" key="4">
    <source>
        <dbReference type="ARBA" id="ARBA00023212"/>
    </source>
</evidence>
<reference evidence="9 10" key="1">
    <citation type="submission" date="2014-11" db="EMBL/GenBank/DDBJ databases">
        <title>Genetic blueprint of the zoonotic pathogen Toxocara canis.</title>
        <authorList>
            <person name="Zhu X.-Q."/>
            <person name="Korhonen P.K."/>
            <person name="Cai H."/>
            <person name="Young N.D."/>
            <person name="Nejsum P."/>
            <person name="von Samson-Himmelstjerna G."/>
            <person name="Boag P.R."/>
            <person name="Tan P."/>
            <person name="Li Q."/>
            <person name="Min J."/>
            <person name="Yang Y."/>
            <person name="Wang X."/>
            <person name="Fang X."/>
            <person name="Hall R.S."/>
            <person name="Hofmann A."/>
            <person name="Sternberg P.W."/>
            <person name="Jex A.R."/>
            <person name="Gasser R.B."/>
        </authorList>
    </citation>
    <scope>NUCLEOTIDE SEQUENCE [LARGE SCALE GENOMIC DNA]</scope>
    <source>
        <strain evidence="9">PN_DK_2014</strain>
    </source>
</reference>
<evidence type="ECO:0000256" key="6">
    <source>
        <dbReference type="PROSITE-ProRule" id="PRU00103"/>
    </source>
</evidence>
<name>A0A0B2V2H4_TOXCA</name>
<dbReference type="EMBL" id="JPKZ01002630">
    <property type="protein sequence ID" value="KHN75733.1"/>
    <property type="molecule type" value="Genomic_DNA"/>
</dbReference>
<dbReference type="Proteomes" id="UP000031036">
    <property type="component" value="Unassembled WGS sequence"/>
</dbReference>
<sequence length="857" mass="93983">MATINILAKLPSDFFELLESSKWKDRKDALQKLLDELDAGGPRLSLDQKANYGELMSELKKIIWKDANVVVVTLGVRALSGIAKGLSTKFSKYIPMFMVILFEKFKEKKTTVREALTDCVDAIASTTHMDGFIESVVEVLEKKSTNPDVKANIDRWIYRTLLRYTPSDVPNGFIATVAPFVAQHLSDGDPDVRDAGCMACAGIMRLLGEKATTVLIKGWAEDKGRQKKITEFREKAVSEASEFMKSAQVEGMKEDGDLKQFGDDKENQGGVVGERAVAVDPWELMEEVEILAKLPNSFFTMVDSKQWKDRLSALEDLNGLLERNERLSSKEDYREVLAVLVKVLGKDVNVNVAAVTAKCIKGFARGIRYRFASQSPMVLATALLKFKEKKAVLREPLTELVDSIAIVTPLSLYVDVVDSAMQQSNPQVKAQTALFLARVLKQHSAETLPDDFKRLGPRINKLTSDSDTEVREASYAVIGAAMKSLGEREMNNLFADVVNDSIKMAKVKVQHAETLEESGRGPSDAILKMQKFAATETAAPDNMGKKQLQHGDTADVAKAAVLPKRVPLQQALAQGHHARVVPRRAAPRAVIPSSASTPHIPGNTGYTRPAARGASPQPNAQAFRTPQKHAMPMPKKVTSYSFPPEMPSAAELRSNVAPMPSQRPVATRRGVEDHLARMARRRVVNSNKQQDETLEESGRGPSDAILKMQKFAATETAAPDNMGKKQLQHGDTADVAKAAVLPKRLAQGHHARVVPRRAAPRAVIPSSASTPHIPGNTGYTRPAARGASPQPNAQAFRTPQKHAMPMPKKMPSAAELRSNVAPMPSQRPVATRRGVEDHLARMARRRVVNSNKQQDGS</sequence>
<evidence type="ECO:0000256" key="7">
    <source>
        <dbReference type="SAM" id="MobiDB-lite"/>
    </source>
</evidence>
<feature type="domain" description="TOG" evidence="8">
    <location>
        <begin position="1"/>
        <end position="242"/>
    </location>
</feature>
<keyword evidence="10" id="KW-1185">Reference proteome</keyword>
<dbReference type="InterPro" id="IPR034085">
    <property type="entry name" value="TOG"/>
</dbReference>
<comment type="caution">
    <text evidence="9">The sequence shown here is derived from an EMBL/GenBank/DDBJ whole genome shotgun (WGS) entry which is preliminary data.</text>
</comment>
<dbReference type="InterPro" id="IPR048491">
    <property type="entry name" value="XMAP215_CLASP_TOG"/>
</dbReference>
<dbReference type="InterPro" id="IPR021133">
    <property type="entry name" value="HEAT_type_2"/>
</dbReference>
<keyword evidence="3" id="KW-0677">Repeat</keyword>
<feature type="compositionally biased region" description="Basic residues" evidence="7">
    <location>
        <begin position="747"/>
        <end position="759"/>
    </location>
</feature>
<dbReference type="GO" id="GO:0030951">
    <property type="term" value="P:establishment or maintenance of microtubule cytoskeleton polarity"/>
    <property type="evidence" value="ECO:0007669"/>
    <property type="project" value="InterPro"/>
</dbReference>
<organism evidence="9 10">
    <name type="scientific">Toxocara canis</name>
    <name type="common">Canine roundworm</name>
    <dbReference type="NCBI Taxonomy" id="6265"/>
    <lineage>
        <taxon>Eukaryota</taxon>
        <taxon>Metazoa</taxon>
        <taxon>Ecdysozoa</taxon>
        <taxon>Nematoda</taxon>
        <taxon>Chromadorea</taxon>
        <taxon>Rhabditida</taxon>
        <taxon>Spirurina</taxon>
        <taxon>Ascaridomorpha</taxon>
        <taxon>Ascaridoidea</taxon>
        <taxon>Toxocaridae</taxon>
        <taxon>Toxocara</taxon>
    </lineage>
</organism>
<evidence type="ECO:0000256" key="1">
    <source>
        <dbReference type="ARBA" id="ARBA00004245"/>
    </source>
</evidence>
<dbReference type="GO" id="GO:0005856">
    <property type="term" value="C:cytoskeleton"/>
    <property type="evidence" value="ECO:0007669"/>
    <property type="project" value="UniProtKB-SubCell"/>
</dbReference>
<evidence type="ECO:0000313" key="9">
    <source>
        <dbReference type="EMBL" id="KHN75733.1"/>
    </source>
</evidence>
<dbReference type="PANTHER" id="PTHR12609">
    <property type="entry name" value="MICROTUBULE ASSOCIATED PROTEIN XMAP215"/>
    <property type="match status" value="1"/>
</dbReference>
<dbReference type="GO" id="GO:0046785">
    <property type="term" value="P:microtubule polymerization"/>
    <property type="evidence" value="ECO:0007669"/>
    <property type="project" value="InterPro"/>
</dbReference>
<dbReference type="GO" id="GO:0007051">
    <property type="term" value="P:spindle organization"/>
    <property type="evidence" value="ECO:0007669"/>
    <property type="project" value="InterPro"/>
</dbReference>
<protein>
    <submittedName>
        <fullName evidence="9">Zygote defective protein 9</fullName>
    </submittedName>
</protein>
<comment type="similarity">
    <text evidence="5">Belongs to the TOG/XMAP215 family.</text>
</comment>
<accession>A0A0B2V2H4</accession>
<gene>
    <name evidence="9" type="primary">zyg-9</name>
    <name evidence="9" type="ORF">Tcan_16218</name>
</gene>